<sequence>MAEQAQLKHFIQAGKIDVSLNYLNLNELVDDHVLRTKEQEARQWANEVGFNGASALTADINGFSWSYGDALYDAGITRLYTCIHTHHGMYPLFKKQTAFKWQTPEGHQLLVWSGDHYMIGNEFQLVPDNRYSYILHDRYSGDETTDQMTISEYRIPKYLQALEDQDYPFDFVPISLSGVRTDNSPANPRIMENINRWNGKHGDQIELKLSTLDEFFDVVEKEKDLPVYSGDWPDWWADGVSSTPGPTKLYKSAQRKYQLSLALDPKGTKGDPASFKHATQNLMMYAEHTWGYSASVSNPWNSMVNALDLRKAGYAIDAFSAISENLDQVLANLGEVSPKPYRTKTFKVLNPSPTTQTARATAFLMSWESVDGQPLSVDTMNHLRLVDVATHQELPTQVTRTSRGFEVSSVITLPANGSRHLQVIYASEANDGGGSTGLITGAEGVSDLIADESQNFDSPFEIKTDNFEIHIDPTRGISQLIDRQSHRSLLSGHEALFNGIYEKTPIKHENPGETRKQLGRNRKGIGVERDFGKLTNIELVSEGALYVDLQLDYSLVGTKLYRVTLRIYKHISRIECTVAVQKTTEWAPENLYVSLPLGLGEHSTLYLSKGGCLVRPRIDQLPGSNVDYLMTQEGVAWQDDQSRLMVGIEDAPLVTFGSLDAHLIKVMDFDQKLPNQTPLHSWVMNNFWETNFKADLSGFYEFRYVLQIGQSANPATITTDLRAINNGFISFRENSH</sequence>
<organism evidence="2 3">
    <name type="scientific">Lacticaseibacillus camelliae DSM 22697 = JCM 13995</name>
    <dbReference type="NCBI Taxonomy" id="1423730"/>
    <lineage>
        <taxon>Bacteria</taxon>
        <taxon>Bacillati</taxon>
        <taxon>Bacillota</taxon>
        <taxon>Bacilli</taxon>
        <taxon>Lactobacillales</taxon>
        <taxon>Lactobacillaceae</taxon>
        <taxon>Lacticaseibacillus</taxon>
    </lineage>
</organism>
<dbReference type="InterPro" id="IPR000602">
    <property type="entry name" value="Glyco_hydro_38_N"/>
</dbReference>
<feature type="domain" description="Glycoside hydrolase family 38 N-terminal" evidence="1">
    <location>
        <begin position="4"/>
        <end position="228"/>
    </location>
</feature>
<reference evidence="2 3" key="1">
    <citation type="journal article" date="2015" name="Genome Announc.">
        <title>Expanding the biotechnology potential of lactobacilli through comparative genomics of 213 strains and associated genera.</title>
        <authorList>
            <person name="Sun Z."/>
            <person name="Harris H.M."/>
            <person name="McCann A."/>
            <person name="Guo C."/>
            <person name="Argimon S."/>
            <person name="Zhang W."/>
            <person name="Yang X."/>
            <person name="Jeffery I.B."/>
            <person name="Cooney J.C."/>
            <person name="Kagawa T.F."/>
            <person name="Liu W."/>
            <person name="Song Y."/>
            <person name="Salvetti E."/>
            <person name="Wrobel A."/>
            <person name="Rasinkangas P."/>
            <person name="Parkhill J."/>
            <person name="Rea M.C."/>
            <person name="O'Sullivan O."/>
            <person name="Ritari J."/>
            <person name="Douillard F.P."/>
            <person name="Paul Ross R."/>
            <person name="Yang R."/>
            <person name="Briner A.E."/>
            <person name="Felis G.E."/>
            <person name="de Vos W.M."/>
            <person name="Barrangou R."/>
            <person name="Klaenhammer T.R."/>
            <person name="Caufield P.W."/>
            <person name="Cui Y."/>
            <person name="Zhang H."/>
            <person name="O'Toole P.W."/>
        </authorList>
    </citation>
    <scope>NUCLEOTIDE SEQUENCE [LARGE SCALE GENOMIC DNA]</scope>
    <source>
        <strain evidence="2 3">DSM 22697</strain>
    </source>
</reference>
<dbReference type="Pfam" id="PF01074">
    <property type="entry name" value="Glyco_hydro_38N"/>
    <property type="match status" value="1"/>
</dbReference>
<dbReference type="PATRIC" id="fig|1423730.4.peg.691"/>
<evidence type="ECO:0000313" key="3">
    <source>
        <dbReference type="Proteomes" id="UP000050865"/>
    </source>
</evidence>
<evidence type="ECO:0000259" key="1">
    <source>
        <dbReference type="Pfam" id="PF01074"/>
    </source>
</evidence>
<dbReference type="SUPFAM" id="SSF88713">
    <property type="entry name" value="Glycoside hydrolase/deacetylase"/>
    <property type="match status" value="1"/>
</dbReference>
<dbReference type="GO" id="GO:0006013">
    <property type="term" value="P:mannose metabolic process"/>
    <property type="evidence" value="ECO:0007669"/>
    <property type="project" value="InterPro"/>
</dbReference>
<keyword evidence="3" id="KW-1185">Reference proteome</keyword>
<dbReference type="InterPro" id="IPR011330">
    <property type="entry name" value="Glyco_hydro/deAcase_b/a-brl"/>
</dbReference>
<dbReference type="GO" id="GO:0004559">
    <property type="term" value="F:alpha-mannosidase activity"/>
    <property type="evidence" value="ECO:0007669"/>
    <property type="project" value="InterPro"/>
</dbReference>
<name>A0A0R2FAF9_9LACO</name>
<dbReference type="RefSeq" id="WP_056989000.1">
    <property type="nucleotide sequence ID" value="NZ_AYZJ01000014.1"/>
</dbReference>
<dbReference type="STRING" id="1423730.FC75_GL000661"/>
<gene>
    <name evidence="2" type="ORF">FC75_GL000661</name>
</gene>
<evidence type="ECO:0000313" key="2">
    <source>
        <dbReference type="EMBL" id="KRN25299.1"/>
    </source>
</evidence>
<dbReference type="Gene3D" id="3.20.110.10">
    <property type="entry name" value="Glycoside hydrolase 38, N terminal domain"/>
    <property type="match status" value="1"/>
</dbReference>
<dbReference type="AlphaFoldDB" id="A0A0R2FAF9"/>
<accession>A0A0R2FAF9</accession>
<dbReference type="EMBL" id="AYZJ01000014">
    <property type="protein sequence ID" value="KRN25299.1"/>
    <property type="molecule type" value="Genomic_DNA"/>
</dbReference>
<dbReference type="InterPro" id="IPR027291">
    <property type="entry name" value="Glyco_hydro_38_N_sf"/>
</dbReference>
<dbReference type="Proteomes" id="UP000050865">
    <property type="component" value="Unassembled WGS sequence"/>
</dbReference>
<comment type="caution">
    <text evidence="2">The sequence shown here is derived from an EMBL/GenBank/DDBJ whole genome shotgun (WGS) entry which is preliminary data.</text>
</comment>
<protein>
    <recommendedName>
        <fullName evidence="1">Glycoside hydrolase family 38 N-terminal domain-containing protein</fullName>
    </recommendedName>
</protein>
<proteinExistence type="predicted"/>